<dbReference type="Pfam" id="PF00620">
    <property type="entry name" value="RhoGAP"/>
    <property type="match status" value="1"/>
</dbReference>
<dbReference type="OrthoDB" id="185175at2759"/>
<dbReference type="AlphaFoldDB" id="A0A9D5AUS7"/>
<dbReference type="PANTHER" id="PTHR23177:SF62">
    <property type="entry name" value="RHO GTPASE ACTIVATION PROTEIN-RELATED"/>
    <property type="match status" value="1"/>
</dbReference>
<feature type="domain" description="Rho-GAP" evidence="4">
    <location>
        <begin position="111"/>
        <end position="292"/>
    </location>
</feature>
<dbReference type="PROSITE" id="PS50238">
    <property type="entry name" value="RHOGAP"/>
    <property type="match status" value="1"/>
</dbReference>
<evidence type="ECO:0000256" key="2">
    <source>
        <dbReference type="SAM" id="MobiDB-lite"/>
    </source>
</evidence>
<dbReference type="PANTHER" id="PTHR23177">
    <property type="entry name" value="MKIAA1688 PROTEIN"/>
    <property type="match status" value="1"/>
</dbReference>
<dbReference type="InterPro" id="IPR000095">
    <property type="entry name" value="CRIB_dom"/>
</dbReference>
<dbReference type="FunFam" id="1.10.555.10:FF:000046">
    <property type="entry name" value="Rho GTPase-activating protein 5"/>
    <property type="match status" value="1"/>
</dbReference>
<comment type="caution">
    <text evidence="5">The sequence shown here is derived from an EMBL/GenBank/DDBJ whole genome shotgun (WGS) entry which is preliminary data.</text>
</comment>
<dbReference type="SUPFAM" id="SSF48350">
    <property type="entry name" value="GTPase activation domain, GAP"/>
    <property type="match status" value="1"/>
</dbReference>
<evidence type="ECO:0000259" key="3">
    <source>
        <dbReference type="PROSITE" id="PS50108"/>
    </source>
</evidence>
<keyword evidence="1" id="KW-0343">GTPase activation</keyword>
<evidence type="ECO:0000313" key="5">
    <source>
        <dbReference type="EMBL" id="KAI5425137.1"/>
    </source>
</evidence>
<proteinExistence type="predicted"/>
<dbReference type="Proteomes" id="UP001058974">
    <property type="component" value="Chromosome 3"/>
</dbReference>
<evidence type="ECO:0000313" key="6">
    <source>
        <dbReference type="Proteomes" id="UP001058974"/>
    </source>
</evidence>
<dbReference type="CDD" id="cd00132">
    <property type="entry name" value="CRIB"/>
    <property type="match status" value="1"/>
</dbReference>
<dbReference type="Gene3D" id="3.90.810.10">
    <property type="entry name" value="CRIB domain"/>
    <property type="match status" value="1"/>
</dbReference>
<dbReference type="SMART" id="SM00285">
    <property type="entry name" value="PBD"/>
    <property type="match status" value="1"/>
</dbReference>
<feature type="region of interest" description="Disordered" evidence="2">
    <location>
        <begin position="363"/>
        <end position="417"/>
    </location>
</feature>
<dbReference type="EMBL" id="JAMSHJ010000003">
    <property type="protein sequence ID" value="KAI5425137.1"/>
    <property type="molecule type" value="Genomic_DNA"/>
</dbReference>
<dbReference type="InterPro" id="IPR044785">
    <property type="entry name" value="RopGAP1-5"/>
</dbReference>
<feature type="region of interest" description="Disordered" evidence="2">
    <location>
        <begin position="1"/>
        <end position="29"/>
    </location>
</feature>
<protein>
    <submittedName>
        <fullName evidence="5">Rho GTPase-activating protein 2</fullName>
    </submittedName>
</protein>
<dbReference type="Pfam" id="PF00786">
    <property type="entry name" value="PBD"/>
    <property type="match status" value="1"/>
</dbReference>
<dbReference type="Gene3D" id="1.10.555.10">
    <property type="entry name" value="Rho GTPase activation protein"/>
    <property type="match status" value="1"/>
</dbReference>
<accession>A0A9D5AUS7</accession>
<organism evidence="5 6">
    <name type="scientific">Pisum sativum</name>
    <name type="common">Garden pea</name>
    <name type="synonym">Lathyrus oleraceus</name>
    <dbReference type="NCBI Taxonomy" id="3888"/>
    <lineage>
        <taxon>Eukaryota</taxon>
        <taxon>Viridiplantae</taxon>
        <taxon>Streptophyta</taxon>
        <taxon>Embryophyta</taxon>
        <taxon>Tracheophyta</taxon>
        <taxon>Spermatophyta</taxon>
        <taxon>Magnoliopsida</taxon>
        <taxon>eudicotyledons</taxon>
        <taxon>Gunneridae</taxon>
        <taxon>Pentapetalae</taxon>
        <taxon>rosids</taxon>
        <taxon>fabids</taxon>
        <taxon>Fabales</taxon>
        <taxon>Fabaceae</taxon>
        <taxon>Papilionoideae</taxon>
        <taxon>50 kb inversion clade</taxon>
        <taxon>NPAAA clade</taxon>
        <taxon>Hologalegina</taxon>
        <taxon>IRL clade</taxon>
        <taxon>Fabeae</taxon>
        <taxon>Lathyrus</taxon>
    </lineage>
</organism>
<gene>
    <name evidence="5" type="ORF">KIW84_031078</name>
</gene>
<sequence>MRGPVMVSGGCGGGGVKGRRGGRDGAGGEEVSPAALMLAALKKSMVACSVESPDDVISAVHHPMEIGWPTNVKHVSHVTFDRFNGFLGLPLELEVHVPAPVPSASVSVFGVSAESMQCSYDSKGNSVPTILLLMQERLYSQGGLKAEGIFRINPENGEEEHLREQLNSGIVPNDIDVHCLAGLIKAWFRELPSGVLDGLSPEEVLECNTEEESVELVKELKPVESALLNWAIDLMADVVVEADYNKMDARNIAMVFAPNMTQMSDPLTALMHAVQVMNLLKTLILKTLRDREETSSTEEYSSMSSHSSDRQSEVDDYDSQQEMDTSGEFKRAKLDYDDHADYSHNIEEAAASNYNAESVISVTDTKTEDSCLSSSSRDDSTTTEGSNDETTSSPSTESKETNDVEMVNKCGDSVSSS</sequence>
<name>A0A9D5AUS7_PEA</name>
<dbReference type="InterPro" id="IPR008936">
    <property type="entry name" value="Rho_GTPase_activation_prot"/>
</dbReference>
<dbReference type="GO" id="GO:0007165">
    <property type="term" value="P:signal transduction"/>
    <property type="evidence" value="ECO:0007669"/>
    <property type="project" value="InterPro"/>
</dbReference>
<dbReference type="PROSITE" id="PS50108">
    <property type="entry name" value="CRIB"/>
    <property type="match status" value="1"/>
</dbReference>
<dbReference type="GO" id="GO:0005096">
    <property type="term" value="F:GTPase activator activity"/>
    <property type="evidence" value="ECO:0007669"/>
    <property type="project" value="UniProtKB-KW"/>
</dbReference>
<evidence type="ECO:0000256" key="1">
    <source>
        <dbReference type="ARBA" id="ARBA00022468"/>
    </source>
</evidence>
<dbReference type="InterPro" id="IPR036936">
    <property type="entry name" value="CRIB_dom_sf"/>
</dbReference>
<feature type="region of interest" description="Disordered" evidence="2">
    <location>
        <begin position="291"/>
        <end position="324"/>
    </location>
</feature>
<reference evidence="5 6" key="1">
    <citation type="journal article" date="2022" name="Nat. Genet.">
        <title>Improved pea reference genome and pan-genome highlight genomic features and evolutionary characteristics.</title>
        <authorList>
            <person name="Yang T."/>
            <person name="Liu R."/>
            <person name="Luo Y."/>
            <person name="Hu S."/>
            <person name="Wang D."/>
            <person name="Wang C."/>
            <person name="Pandey M.K."/>
            <person name="Ge S."/>
            <person name="Xu Q."/>
            <person name="Li N."/>
            <person name="Li G."/>
            <person name="Huang Y."/>
            <person name="Saxena R.K."/>
            <person name="Ji Y."/>
            <person name="Li M."/>
            <person name="Yan X."/>
            <person name="He Y."/>
            <person name="Liu Y."/>
            <person name="Wang X."/>
            <person name="Xiang C."/>
            <person name="Varshney R.K."/>
            <person name="Ding H."/>
            <person name="Gao S."/>
            <person name="Zong X."/>
        </authorList>
    </citation>
    <scope>NUCLEOTIDE SEQUENCE [LARGE SCALE GENOMIC DNA]</scope>
    <source>
        <strain evidence="5 6">cv. Zhongwan 6</strain>
    </source>
</reference>
<evidence type="ECO:0000259" key="4">
    <source>
        <dbReference type="PROSITE" id="PS50238"/>
    </source>
</evidence>
<feature type="compositionally biased region" description="Low complexity" evidence="2">
    <location>
        <begin position="382"/>
        <end position="396"/>
    </location>
</feature>
<dbReference type="InterPro" id="IPR000198">
    <property type="entry name" value="RhoGAP_dom"/>
</dbReference>
<dbReference type="Gramene" id="Psat03G0107800-T1">
    <property type="protein sequence ID" value="KAI5425137.1"/>
    <property type="gene ID" value="KIW84_031078"/>
</dbReference>
<keyword evidence="6" id="KW-1185">Reference proteome</keyword>
<feature type="compositionally biased region" description="Low complexity" evidence="2">
    <location>
        <begin position="297"/>
        <end position="306"/>
    </location>
</feature>
<feature type="domain" description="CRIB" evidence="3">
    <location>
        <begin position="66"/>
        <end position="79"/>
    </location>
</feature>
<dbReference type="CDD" id="cd00159">
    <property type="entry name" value="RhoGAP"/>
    <property type="match status" value="1"/>
</dbReference>
<dbReference type="SMART" id="SM00324">
    <property type="entry name" value="RhoGAP"/>
    <property type="match status" value="1"/>
</dbReference>